<protein>
    <recommendedName>
        <fullName evidence="4">Secreted peptide</fullName>
    </recommendedName>
</protein>
<feature type="chain" id="PRO_5003775178" description="Secreted peptide" evidence="1">
    <location>
        <begin position="24"/>
        <end position="70"/>
    </location>
</feature>
<dbReference type="Proteomes" id="UP000006038">
    <property type="component" value="Chromosome 8"/>
</dbReference>
<accession>J3MT62</accession>
<name>J3MT62_ORYBR</name>
<dbReference type="HOGENOM" id="CLU_2761859_0_0_1"/>
<keyword evidence="3" id="KW-1185">Reference proteome</keyword>
<organism evidence="2">
    <name type="scientific">Oryza brachyantha</name>
    <name type="common">malo sina</name>
    <dbReference type="NCBI Taxonomy" id="4533"/>
    <lineage>
        <taxon>Eukaryota</taxon>
        <taxon>Viridiplantae</taxon>
        <taxon>Streptophyta</taxon>
        <taxon>Embryophyta</taxon>
        <taxon>Tracheophyta</taxon>
        <taxon>Spermatophyta</taxon>
        <taxon>Magnoliopsida</taxon>
        <taxon>Liliopsida</taxon>
        <taxon>Poales</taxon>
        <taxon>Poaceae</taxon>
        <taxon>BOP clade</taxon>
        <taxon>Oryzoideae</taxon>
        <taxon>Oryzeae</taxon>
        <taxon>Oryzinae</taxon>
        <taxon>Oryza</taxon>
    </lineage>
</organism>
<proteinExistence type="predicted"/>
<evidence type="ECO:0008006" key="4">
    <source>
        <dbReference type="Google" id="ProtNLM"/>
    </source>
</evidence>
<reference evidence="2" key="1">
    <citation type="journal article" date="2013" name="Nat. Commun.">
        <title>Whole-genome sequencing of Oryza brachyantha reveals mechanisms underlying Oryza genome evolution.</title>
        <authorList>
            <person name="Chen J."/>
            <person name="Huang Q."/>
            <person name="Gao D."/>
            <person name="Wang J."/>
            <person name="Lang Y."/>
            <person name="Liu T."/>
            <person name="Li B."/>
            <person name="Bai Z."/>
            <person name="Luis Goicoechea J."/>
            <person name="Liang C."/>
            <person name="Chen C."/>
            <person name="Zhang W."/>
            <person name="Sun S."/>
            <person name="Liao Y."/>
            <person name="Zhang X."/>
            <person name="Yang L."/>
            <person name="Song C."/>
            <person name="Wang M."/>
            <person name="Shi J."/>
            <person name="Liu G."/>
            <person name="Liu J."/>
            <person name="Zhou H."/>
            <person name="Zhou W."/>
            <person name="Yu Q."/>
            <person name="An N."/>
            <person name="Chen Y."/>
            <person name="Cai Q."/>
            <person name="Wang B."/>
            <person name="Liu B."/>
            <person name="Min J."/>
            <person name="Huang Y."/>
            <person name="Wu H."/>
            <person name="Li Z."/>
            <person name="Zhang Y."/>
            <person name="Yin Y."/>
            <person name="Song W."/>
            <person name="Jiang J."/>
            <person name="Jackson S.A."/>
            <person name="Wing R.A."/>
            <person name="Wang J."/>
            <person name="Chen M."/>
        </authorList>
    </citation>
    <scope>NUCLEOTIDE SEQUENCE [LARGE SCALE GENOMIC DNA]</scope>
    <source>
        <strain evidence="2">cv. IRGC 101232</strain>
    </source>
</reference>
<reference evidence="2" key="2">
    <citation type="submission" date="2013-04" db="UniProtKB">
        <authorList>
            <consortium name="EnsemblPlants"/>
        </authorList>
    </citation>
    <scope>IDENTIFICATION</scope>
</reference>
<sequence>MLRFGFLTVLLRSVLILWSGVDSEWSVGTWLFCRLAACLVYYSRVVHCSTTVVLLLLSMFELQISLSLFH</sequence>
<evidence type="ECO:0000313" key="2">
    <source>
        <dbReference type="EnsemblPlants" id="OB08G22920.1"/>
    </source>
</evidence>
<evidence type="ECO:0000313" key="3">
    <source>
        <dbReference type="Proteomes" id="UP000006038"/>
    </source>
</evidence>
<feature type="signal peptide" evidence="1">
    <location>
        <begin position="1"/>
        <end position="23"/>
    </location>
</feature>
<dbReference type="AlphaFoldDB" id="J3MT62"/>
<evidence type="ECO:0000256" key="1">
    <source>
        <dbReference type="SAM" id="SignalP"/>
    </source>
</evidence>
<dbReference type="Gramene" id="OB08G22920.1">
    <property type="protein sequence ID" value="OB08G22920.1"/>
    <property type="gene ID" value="OB08G22920"/>
</dbReference>
<keyword evidence="1" id="KW-0732">Signal</keyword>
<dbReference type="EnsemblPlants" id="OB08G22920.1">
    <property type="protein sequence ID" value="OB08G22920.1"/>
    <property type="gene ID" value="OB08G22920"/>
</dbReference>